<sequence>MAERGWGAFLLGAGLGLVAGALSQQFGQGAGGALKQGRQMLARAGRAFGTGADELAEIAEEMAARAMPTLREKAGAKVAGSTSAADALRPDAAADAGLGNLLDR</sequence>
<evidence type="ECO:0000313" key="2">
    <source>
        <dbReference type="EMBL" id="PTQ54644.1"/>
    </source>
</evidence>
<protein>
    <submittedName>
        <fullName evidence="2">Uncharacterized protein</fullName>
    </submittedName>
</protein>
<dbReference type="EMBL" id="JXBB01000002">
    <property type="protein sequence ID" value="OAR05303.1"/>
    <property type="molecule type" value="Genomic_DNA"/>
</dbReference>
<dbReference type="Proteomes" id="UP000243024">
    <property type="component" value="Unassembled WGS sequence"/>
</dbReference>
<evidence type="ECO:0000313" key="4">
    <source>
        <dbReference type="Proteomes" id="UP000244180"/>
    </source>
</evidence>
<evidence type="ECO:0000313" key="3">
    <source>
        <dbReference type="Proteomes" id="UP000243024"/>
    </source>
</evidence>
<proteinExistence type="predicted"/>
<gene>
    <name evidence="2" type="ORF">HSCHL_2235</name>
    <name evidence="1" type="ORF">SA87_08010</name>
</gene>
<dbReference type="AlphaFoldDB" id="A0A132MGI3"/>
<dbReference type="Proteomes" id="UP000244180">
    <property type="component" value="Unassembled WGS sequence"/>
</dbReference>
<organism evidence="2 4">
    <name type="scientific">Hydrogenibacillus schlegelii</name>
    <name type="common">Bacillus schlegelii</name>
    <dbReference type="NCBI Taxonomy" id="1484"/>
    <lineage>
        <taxon>Bacteria</taxon>
        <taxon>Bacillati</taxon>
        <taxon>Bacillota</taxon>
        <taxon>Bacilli</taxon>
        <taxon>Bacillales</taxon>
        <taxon>Bacillales Family X. Incertae Sedis</taxon>
        <taxon>Hydrogenibacillus</taxon>
    </lineage>
</organism>
<dbReference type="STRING" id="1484.SA87_08010"/>
<reference evidence="1 3" key="1">
    <citation type="submission" date="2015-09" db="EMBL/GenBank/DDBJ databases">
        <title>Draft genome sequence of Hydrogenibacillus schlegelii DSM 2000.</title>
        <authorList>
            <person name="Hemp J."/>
        </authorList>
    </citation>
    <scope>NUCLEOTIDE SEQUENCE [LARGE SCALE GENOMIC DNA]</scope>
    <source>
        <strain evidence="1 3">MA 48</strain>
    </source>
</reference>
<evidence type="ECO:0000313" key="1">
    <source>
        <dbReference type="EMBL" id="OAR05303.1"/>
    </source>
</evidence>
<keyword evidence="3" id="KW-1185">Reference proteome</keyword>
<name>A0A132MGI3_HYDSH</name>
<comment type="caution">
    <text evidence="2">The sequence shown here is derived from an EMBL/GenBank/DDBJ whole genome shotgun (WGS) entry which is preliminary data.</text>
</comment>
<accession>A0A132MGI3</accession>
<dbReference type="EMBL" id="PEBV01000002">
    <property type="protein sequence ID" value="PTQ54644.1"/>
    <property type="molecule type" value="Genomic_DNA"/>
</dbReference>
<dbReference type="RefSeq" id="WP_066198195.1">
    <property type="nucleotide sequence ID" value="NZ_CBCSAS010000001.1"/>
</dbReference>
<reference evidence="2 4" key="2">
    <citation type="submission" date="2017-08" db="EMBL/GenBank/DDBJ databases">
        <title>Burning lignite coal seam in the remote Altai Mountains harbors a hydrogen-driven thermophilic microbial community.</title>
        <authorList>
            <person name="Kadnikov V.V."/>
            <person name="Mardanov A.V."/>
            <person name="Ivasenko D."/>
            <person name="Beletsky A.V."/>
            <person name="Karnachuk O.V."/>
            <person name="Ravin N.V."/>
        </authorList>
    </citation>
    <scope>NUCLEOTIDE SEQUENCE [LARGE SCALE GENOMIC DNA]</scope>
    <source>
        <strain evidence="2">AL33</strain>
    </source>
</reference>